<dbReference type="RefSeq" id="WP_188700229.1">
    <property type="nucleotide sequence ID" value="NZ_BMMQ01000002.1"/>
</dbReference>
<dbReference type="EMBL" id="BMMQ01000002">
    <property type="protein sequence ID" value="GGO61490.1"/>
    <property type="molecule type" value="Genomic_DNA"/>
</dbReference>
<evidence type="ECO:0000313" key="1">
    <source>
        <dbReference type="EMBL" id="GGO61490.1"/>
    </source>
</evidence>
<protein>
    <recommendedName>
        <fullName evidence="3">Abortive infection bacteriophage resistance protein</fullName>
    </recommendedName>
</protein>
<evidence type="ECO:0000313" key="2">
    <source>
        <dbReference type="Proteomes" id="UP000638043"/>
    </source>
</evidence>
<dbReference type="Pfam" id="PF07751">
    <property type="entry name" value="Abi_2"/>
    <property type="match status" value="1"/>
</dbReference>
<sequence length="504" mass="57541">MQNLDSSYAKPFLSIPAQIRRLRTRGMDCGSDEFATAVLERYGYYRLSGYWHPYRQFQPAPAPALNDEGRENRLDTFRPGAKLAQVVSIYDFDQQLRTRLSALLSQLEISLRFFIGHRLGAIDLFAHRKPEVLGALRPAEADKAPEPTTTYTDWLDEYERHESRARDEFVLHFRGKYGPHLPIWVATEVMSFGVLSNLYTLMPQLDQEILAARFQVNTADGKGDRGAFSNWLNAVRVVRNICAHYGRVWNRVFDVIIDTPGDTRNDDQHLLHQLGTSTVSNRLYGVLSILRYLILSIAPDDRSVLDVVEFITSQAQQIGFRLHRLGFPERWENEKLWDPSFRLDSRPMKAASLLDQAKSLTTAQVRASLTGAEVLPEKLSNDERKNELAHKAARYQLLRTYLRYGCLIEIDLGKTKHYPQFQFRDGKMIDAVGDTNQQLTRRANGAEKTALAQALITWWQTPNPDLPVSSNGQATSPEQLLERVTEGKFREAVDRVNATDTFIL</sequence>
<evidence type="ECO:0008006" key="3">
    <source>
        <dbReference type="Google" id="ProtNLM"/>
    </source>
</evidence>
<proteinExistence type="predicted"/>
<reference evidence="2" key="1">
    <citation type="journal article" date="2019" name="Int. J. Syst. Evol. Microbiol.">
        <title>The Global Catalogue of Microorganisms (GCM) 10K type strain sequencing project: providing services to taxonomists for standard genome sequencing and annotation.</title>
        <authorList>
            <consortium name="The Broad Institute Genomics Platform"/>
            <consortium name="The Broad Institute Genome Sequencing Center for Infectious Disease"/>
            <person name="Wu L."/>
            <person name="Ma J."/>
        </authorList>
    </citation>
    <scope>NUCLEOTIDE SEQUENCE [LARGE SCALE GENOMIC DNA]</scope>
    <source>
        <strain evidence="2">CGMCC 4.7181</strain>
    </source>
</reference>
<keyword evidence="2" id="KW-1185">Reference proteome</keyword>
<dbReference type="Proteomes" id="UP000638043">
    <property type="component" value="Unassembled WGS sequence"/>
</dbReference>
<gene>
    <name evidence="1" type="ORF">GCM10010910_09420</name>
</gene>
<organism evidence="1 2">
    <name type="scientific">Microbacterium nanhaiense</name>
    <dbReference type="NCBI Taxonomy" id="1301026"/>
    <lineage>
        <taxon>Bacteria</taxon>
        <taxon>Bacillati</taxon>
        <taxon>Actinomycetota</taxon>
        <taxon>Actinomycetes</taxon>
        <taxon>Micrococcales</taxon>
        <taxon>Microbacteriaceae</taxon>
        <taxon>Microbacterium</taxon>
    </lineage>
</organism>
<accession>A0ABQ2MZK6</accession>
<comment type="caution">
    <text evidence="1">The sequence shown here is derived from an EMBL/GenBank/DDBJ whole genome shotgun (WGS) entry which is preliminary data.</text>
</comment>
<dbReference type="InterPro" id="IPR011664">
    <property type="entry name" value="Abi_system_AbiD/AbiF-like"/>
</dbReference>
<name>A0ABQ2MZK6_9MICO</name>